<dbReference type="SUPFAM" id="SSF56601">
    <property type="entry name" value="beta-lactamase/transpeptidase-like"/>
    <property type="match status" value="1"/>
</dbReference>
<dbReference type="RefSeq" id="WP_074203575.1">
    <property type="nucleotide sequence ID" value="NZ_FSQW01000001.1"/>
</dbReference>
<dbReference type="EMBL" id="FSQW01000001">
    <property type="protein sequence ID" value="SIN59972.1"/>
    <property type="molecule type" value="Genomic_DNA"/>
</dbReference>
<dbReference type="Proteomes" id="UP000185192">
    <property type="component" value="Unassembled WGS sequence"/>
</dbReference>
<feature type="chain" id="PRO_5012771473" evidence="1">
    <location>
        <begin position="26"/>
        <end position="373"/>
    </location>
</feature>
<evidence type="ECO:0000313" key="3">
    <source>
        <dbReference type="EMBL" id="SIN59972.1"/>
    </source>
</evidence>
<keyword evidence="4" id="KW-1185">Reference proteome</keyword>
<organism evidence="3 4">
    <name type="scientific">Parasphingorhabdus marina DSM 22363</name>
    <dbReference type="NCBI Taxonomy" id="1123272"/>
    <lineage>
        <taxon>Bacteria</taxon>
        <taxon>Pseudomonadati</taxon>
        <taxon>Pseudomonadota</taxon>
        <taxon>Alphaproteobacteria</taxon>
        <taxon>Sphingomonadales</taxon>
        <taxon>Sphingomonadaceae</taxon>
        <taxon>Parasphingorhabdus</taxon>
    </lineage>
</organism>
<dbReference type="STRING" id="1123272.SAMN02745824_0510"/>
<evidence type="ECO:0000313" key="4">
    <source>
        <dbReference type="Proteomes" id="UP000185192"/>
    </source>
</evidence>
<dbReference type="Pfam" id="PF00144">
    <property type="entry name" value="Beta-lactamase"/>
    <property type="match status" value="1"/>
</dbReference>
<evidence type="ECO:0000259" key="2">
    <source>
        <dbReference type="Pfam" id="PF00144"/>
    </source>
</evidence>
<evidence type="ECO:0000256" key="1">
    <source>
        <dbReference type="SAM" id="SignalP"/>
    </source>
</evidence>
<dbReference type="Gene3D" id="3.40.710.10">
    <property type="entry name" value="DD-peptidase/beta-lactamase superfamily"/>
    <property type="match status" value="1"/>
</dbReference>
<reference evidence="4" key="1">
    <citation type="submission" date="2016-11" db="EMBL/GenBank/DDBJ databases">
        <authorList>
            <person name="Varghese N."/>
            <person name="Submissions S."/>
        </authorList>
    </citation>
    <scope>NUCLEOTIDE SEQUENCE [LARGE SCALE GENOMIC DNA]</scope>
    <source>
        <strain evidence="4">DSM 22363</strain>
    </source>
</reference>
<dbReference type="OrthoDB" id="5377981at2"/>
<sequence>MSPAKRPALLAVLLLFASASAPALAAEEKVIDQLETFGQFLADFRKEKSIRALTAVIVKDGKIRWEQALGTSDDEGDIPATMDTTFSIASVTKPIAATAIIRESLADRVSRDLPLSAHAGWEGFCAWFAGSGIPFGGGGVDSDSTPIASVRCDPAPRLSEILNMRANGDPDGNFVYNPMAYARIDRAITAGGGRALRDILRDNVLTPAGMSDVALGWQDPEGGSALRLLAPPFTVREDGSDEKASFADDDLRAAAGIIASARHVAQFDMALDRGDLLPEAWTNRITKGALPPAKGDYRWGWFVQDWNGHRLVWHSGWEPERYSAIYLKVPGKRLSLIVLANNENLWWSNPLTGAAVEGSPVAARFLELFVGED</sequence>
<dbReference type="InterPro" id="IPR001466">
    <property type="entry name" value="Beta-lactam-related"/>
</dbReference>
<accession>A0A1N6CN94</accession>
<dbReference type="InterPro" id="IPR012338">
    <property type="entry name" value="Beta-lactam/transpept-like"/>
</dbReference>
<dbReference type="PANTHER" id="PTHR46825:SF9">
    <property type="entry name" value="BETA-LACTAMASE-RELATED DOMAIN-CONTAINING PROTEIN"/>
    <property type="match status" value="1"/>
</dbReference>
<feature type="signal peptide" evidence="1">
    <location>
        <begin position="1"/>
        <end position="25"/>
    </location>
</feature>
<keyword evidence="1" id="KW-0732">Signal</keyword>
<dbReference type="AlphaFoldDB" id="A0A1N6CN94"/>
<gene>
    <name evidence="3" type="ORF">SAMN02745824_0510</name>
</gene>
<proteinExistence type="predicted"/>
<feature type="domain" description="Beta-lactamase-related" evidence="2">
    <location>
        <begin position="39"/>
        <end position="343"/>
    </location>
</feature>
<dbReference type="PANTHER" id="PTHR46825">
    <property type="entry name" value="D-ALANYL-D-ALANINE-CARBOXYPEPTIDASE/ENDOPEPTIDASE AMPH"/>
    <property type="match status" value="1"/>
</dbReference>
<dbReference type="InterPro" id="IPR050491">
    <property type="entry name" value="AmpC-like"/>
</dbReference>
<protein>
    <submittedName>
        <fullName evidence="3">CubicO group peptidase, beta-lactamase class C family</fullName>
    </submittedName>
</protein>
<name>A0A1N6CN94_9SPHN</name>